<feature type="domain" description="Alanine racemase C-terminal" evidence="5">
    <location>
        <begin position="1"/>
        <end position="123"/>
    </location>
</feature>
<evidence type="ECO:0000256" key="1">
    <source>
        <dbReference type="ARBA" id="ARBA00001933"/>
    </source>
</evidence>
<dbReference type="PANTHER" id="PTHR30511">
    <property type="entry name" value="ALANINE RACEMASE"/>
    <property type="match status" value="1"/>
</dbReference>
<dbReference type="InterPro" id="IPR009006">
    <property type="entry name" value="Ala_racemase/Decarboxylase_C"/>
</dbReference>
<feature type="non-terminal residue" evidence="6">
    <location>
        <position position="1"/>
    </location>
</feature>
<comment type="caution">
    <text evidence="6">The sequence shown here is derived from an EMBL/GenBank/DDBJ whole genome shotgun (WGS) entry which is preliminary data.</text>
</comment>
<evidence type="ECO:0000256" key="3">
    <source>
        <dbReference type="ARBA" id="ARBA00023235"/>
    </source>
</evidence>
<name>A0ABV6C631_9ACTN</name>
<dbReference type="InterPro" id="IPR000821">
    <property type="entry name" value="Ala_racemase"/>
</dbReference>
<dbReference type="InterPro" id="IPR011079">
    <property type="entry name" value="Ala_racemase_C"/>
</dbReference>
<keyword evidence="2" id="KW-0663">Pyridoxal phosphate</keyword>
<evidence type="ECO:0000313" key="6">
    <source>
        <dbReference type="EMBL" id="MFC0083139.1"/>
    </source>
</evidence>
<organism evidence="6 7">
    <name type="scientific">Aciditerrimonas ferrireducens</name>
    <dbReference type="NCBI Taxonomy" id="667306"/>
    <lineage>
        <taxon>Bacteria</taxon>
        <taxon>Bacillati</taxon>
        <taxon>Actinomycetota</taxon>
        <taxon>Acidimicrobiia</taxon>
        <taxon>Acidimicrobiales</taxon>
        <taxon>Acidimicrobiaceae</taxon>
        <taxon>Aciditerrimonas</taxon>
    </lineage>
</organism>
<dbReference type="RefSeq" id="WP_377790881.1">
    <property type="nucleotide sequence ID" value="NZ_JBHLYQ010000280.1"/>
</dbReference>
<dbReference type="Proteomes" id="UP001589788">
    <property type="component" value="Unassembled WGS sequence"/>
</dbReference>
<accession>A0ABV6C631</accession>
<dbReference type="PRINTS" id="PR00992">
    <property type="entry name" value="ALARACEMASE"/>
</dbReference>
<keyword evidence="7" id="KW-1185">Reference proteome</keyword>
<dbReference type="SUPFAM" id="SSF50621">
    <property type="entry name" value="Alanine racemase C-terminal domain-like"/>
    <property type="match status" value="1"/>
</dbReference>
<dbReference type="PANTHER" id="PTHR30511:SF0">
    <property type="entry name" value="ALANINE RACEMASE, CATABOLIC-RELATED"/>
    <property type="match status" value="1"/>
</dbReference>
<keyword evidence="3" id="KW-0413">Isomerase</keyword>
<dbReference type="EMBL" id="JBHLYQ010000280">
    <property type="protein sequence ID" value="MFC0083139.1"/>
    <property type="molecule type" value="Genomic_DNA"/>
</dbReference>
<protein>
    <submittedName>
        <fullName evidence="6">Alanine racemase C-terminal domain-containing protein</fullName>
    </submittedName>
</protein>
<evidence type="ECO:0000256" key="2">
    <source>
        <dbReference type="ARBA" id="ARBA00022898"/>
    </source>
</evidence>
<sequence>RVTRVQRLPAGARPSYGRRRALPHAATVAVVPVGYADGVPRAAFEAGLPVLVGGRPRPLAGVVTMDQLLLDCGDDPVQVGDEAVLLGRQGTASLTAWDWARTLGTIAYEVLCHIGHRVPRVPVGEEDRGGAASEEEVARCQGPPGGLEDG</sequence>
<proteinExistence type="predicted"/>
<evidence type="ECO:0000259" key="5">
    <source>
        <dbReference type="SMART" id="SM01005"/>
    </source>
</evidence>
<reference evidence="6 7" key="1">
    <citation type="submission" date="2024-09" db="EMBL/GenBank/DDBJ databases">
        <authorList>
            <person name="Sun Q."/>
            <person name="Mori K."/>
        </authorList>
    </citation>
    <scope>NUCLEOTIDE SEQUENCE [LARGE SCALE GENOMIC DNA]</scope>
    <source>
        <strain evidence="6 7">JCM 15389</strain>
    </source>
</reference>
<gene>
    <name evidence="6" type="ORF">ACFFRE_13470</name>
</gene>
<comment type="cofactor">
    <cofactor evidence="1">
        <name>pyridoxal 5'-phosphate</name>
        <dbReference type="ChEBI" id="CHEBI:597326"/>
    </cofactor>
</comment>
<feature type="region of interest" description="Disordered" evidence="4">
    <location>
        <begin position="125"/>
        <end position="150"/>
    </location>
</feature>
<evidence type="ECO:0000256" key="4">
    <source>
        <dbReference type="SAM" id="MobiDB-lite"/>
    </source>
</evidence>
<dbReference type="Gene3D" id="2.40.37.10">
    <property type="entry name" value="Lyase, Ornithine Decarboxylase, Chain A, domain 1"/>
    <property type="match status" value="1"/>
</dbReference>
<dbReference type="SMART" id="SM01005">
    <property type="entry name" value="Ala_racemase_C"/>
    <property type="match status" value="1"/>
</dbReference>
<evidence type="ECO:0000313" key="7">
    <source>
        <dbReference type="Proteomes" id="UP001589788"/>
    </source>
</evidence>
<dbReference type="Pfam" id="PF00842">
    <property type="entry name" value="Ala_racemase_C"/>
    <property type="match status" value="1"/>
</dbReference>